<protein>
    <submittedName>
        <fullName evidence="1">Uncharacterized protein</fullName>
    </submittedName>
</protein>
<reference evidence="1 2" key="1">
    <citation type="submission" date="2019-12" db="EMBL/GenBank/DDBJ databases">
        <title>Sequence classification of anaerobic respiratory reductive dehalogenases: First we see many, then we see few.</title>
        <authorList>
            <person name="Molenda O."/>
            <person name="Puentes Jacome L.A."/>
            <person name="Cao X."/>
            <person name="Nesbo C.L."/>
            <person name="Tang S."/>
            <person name="Morson N."/>
            <person name="Patron J."/>
            <person name="Lomheim L."/>
            <person name="Wishart D.S."/>
            <person name="Edwards E.A."/>
        </authorList>
    </citation>
    <scope>NUCLEOTIDE SEQUENCE [LARGE SCALE GENOMIC DNA]</scope>
    <source>
        <strain evidence="1 2">12DCA</strain>
    </source>
</reference>
<name>A0A857DMR5_9FIRM</name>
<dbReference type="EMBL" id="CP046996">
    <property type="protein sequence ID" value="QHA01669.1"/>
    <property type="molecule type" value="Genomic_DNA"/>
</dbReference>
<evidence type="ECO:0000313" key="1">
    <source>
        <dbReference type="EMBL" id="QHA01669.1"/>
    </source>
</evidence>
<proteinExistence type="predicted"/>
<sequence>MGDKKIIGKCDNRQVVVNYVDQPLDVKGVAEIVTRHITGGDYAGYIRKVAEKKKQEKE</sequence>
<dbReference type="RefSeq" id="WP_158208627.1">
    <property type="nucleotide sequence ID" value="NZ_CP046996.1"/>
</dbReference>
<gene>
    <name evidence="1" type="ORF">GQ588_13970</name>
</gene>
<dbReference type="AlphaFoldDB" id="A0A857DMR5"/>
<accession>A0A857DMR5</accession>
<organism evidence="1 2">
    <name type="scientific">Dehalobacter restrictus</name>
    <dbReference type="NCBI Taxonomy" id="55583"/>
    <lineage>
        <taxon>Bacteria</taxon>
        <taxon>Bacillati</taxon>
        <taxon>Bacillota</taxon>
        <taxon>Clostridia</taxon>
        <taxon>Eubacteriales</taxon>
        <taxon>Desulfitobacteriaceae</taxon>
        <taxon>Dehalobacter</taxon>
    </lineage>
</organism>
<evidence type="ECO:0000313" key="2">
    <source>
        <dbReference type="Proteomes" id="UP000430508"/>
    </source>
</evidence>
<dbReference type="Proteomes" id="UP000430508">
    <property type="component" value="Chromosome"/>
</dbReference>